<dbReference type="InterPro" id="IPR036291">
    <property type="entry name" value="NAD(P)-bd_dom_sf"/>
</dbReference>
<dbReference type="InterPro" id="IPR006139">
    <property type="entry name" value="D-isomer_2_OHA_DH_cat_dom"/>
</dbReference>
<evidence type="ECO:0000256" key="4">
    <source>
        <dbReference type="RuleBase" id="RU003719"/>
    </source>
</evidence>
<protein>
    <submittedName>
        <fullName evidence="6">D-glycerate dehydrogenase</fullName>
    </submittedName>
</protein>
<dbReference type="GO" id="GO:0006355">
    <property type="term" value="P:regulation of DNA-templated transcription"/>
    <property type="evidence" value="ECO:0007669"/>
    <property type="project" value="InterPro"/>
</dbReference>
<gene>
    <name evidence="6" type="ORF">ENL21_09515</name>
</gene>
<dbReference type="Pfam" id="PF00389">
    <property type="entry name" value="2-Hacid_dh"/>
    <property type="match status" value="1"/>
</dbReference>
<dbReference type="FunFam" id="3.40.50.720:FF:000203">
    <property type="entry name" value="D-3-phosphoglycerate dehydrogenase (SerA)"/>
    <property type="match status" value="1"/>
</dbReference>
<evidence type="ECO:0000256" key="1">
    <source>
        <dbReference type="ARBA" id="ARBA00005854"/>
    </source>
</evidence>
<feature type="domain" description="Sigma-54 factor interaction" evidence="5">
    <location>
        <begin position="102"/>
        <end position="278"/>
    </location>
</feature>
<dbReference type="InterPro" id="IPR006140">
    <property type="entry name" value="D-isomer_DH_NAD-bd"/>
</dbReference>
<dbReference type="InterPro" id="IPR029753">
    <property type="entry name" value="D-isomer_DH_CS"/>
</dbReference>
<dbReference type="InterPro" id="IPR029752">
    <property type="entry name" value="D-isomer_DH_CS1"/>
</dbReference>
<dbReference type="GO" id="GO:0051287">
    <property type="term" value="F:NAD binding"/>
    <property type="evidence" value="ECO:0007669"/>
    <property type="project" value="InterPro"/>
</dbReference>
<name>A0A7V5LKS6_CALAY</name>
<dbReference type="SUPFAM" id="SSF51735">
    <property type="entry name" value="NAD(P)-binding Rossmann-fold domains"/>
    <property type="match status" value="1"/>
</dbReference>
<proteinExistence type="inferred from homology"/>
<dbReference type="Gene3D" id="3.40.50.720">
    <property type="entry name" value="NAD(P)-binding Rossmann-like Domain"/>
    <property type="match status" value="2"/>
</dbReference>
<dbReference type="CDD" id="cd05301">
    <property type="entry name" value="GDH"/>
    <property type="match status" value="1"/>
</dbReference>
<dbReference type="PROSITE" id="PS00670">
    <property type="entry name" value="D_2_HYDROXYACID_DH_2"/>
    <property type="match status" value="1"/>
</dbReference>
<dbReference type="InterPro" id="IPR050223">
    <property type="entry name" value="D-isomer_2-hydroxyacid_DH"/>
</dbReference>
<dbReference type="PANTHER" id="PTHR10996">
    <property type="entry name" value="2-HYDROXYACID DEHYDROGENASE-RELATED"/>
    <property type="match status" value="1"/>
</dbReference>
<keyword evidence="2 4" id="KW-0560">Oxidoreductase</keyword>
<sequence length="278" mass="30503">IEKFDALVCMLSDKIDKEVLDRAKRLKVIANYAVGYNNIDIEEATRRKIFVTNTPDVLTAATADLAWALLLAVSRRVVEADHFLRQGKFKGWAPELLLGTEVSGKTLGIVGAGRIGQAVGHRALGFDMKILYYSRQPKPEFEQATGAHFLALDELLATADFVSLHCPLTPETHHLLNEERIFAMKKGAILINTARGPVVDEKALVKALKKRHLAGAGLDVFENEPEVHLELLSLNNVVVLPHIGSATVETRSEMARMVAKNVISALEKGVPVNPVNSF</sequence>
<evidence type="ECO:0000259" key="5">
    <source>
        <dbReference type="PROSITE" id="PS50045"/>
    </source>
</evidence>
<dbReference type="AlphaFoldDB" id="A0A7V5LKS6"/>
<dbReference type="Proteomes" id="UP000886111">
    <property type="component" value="Unassembled WGS sequence"/>
</dbReference>
<dbReference type="PROSITE" id="PS00671">
    <property type="entry name" value="D_2_HYDROXYACID_DH_3"/>
    <property type="match status" value="1"/>
</dbReference>
<evidence type="ECO:0000256" key="2">
    <source>
        <dbReference type="ARBA" id="ARBA00023002"/>
    </source>
</evidence>
<dbReference type="InterPro" id="IPR002078">
    <property type="entry name" value="Sigma_54_int"/>
</dbReference>
<keyword evidence="3" id="KW-0520">NAD</keyword>
<organism evidence="6">
    <name type="scientific">Caldithrix abyssi</name>
    <dbReference type="NCBI Taxonomy" id="187145"/>
    <lineage>
        <taxon>Bacteria</taxon>
        <taxon>Pseudomonadati</taxon>
        <taxon>Calditrichota</taxon>
        <taxon>Calditrichia</taxon>
        <taxon>Calditrichales</taxon>
        <taxon>Calditrichaceae</taxon>
        <taxon>Caldithrix</taxon>
    </lineage>
</organism>
<dbReference type="SUPFAM" id="SSF52283">
    <property type="entry name" value="Formate/glycerate dehydrogenase catalytic domain-like"/>
    <property type="match status" value="1"/>
</dbReference>
<dbReference type="GO" id="GO:0030267">
    <property type="term" value="F:glyoxylate reductase (NADPH) activity"/>
    <property type="evidence" value="ECO:0007669"/>
    <property type="project" value="TreeGrafter"/>
</dbReference>
<dbReference type="GO" id="GO:0016618">
    <property type="term" value="F:hydroxypyruvate reductase [NAD(P)H] activity"/>
    <property type="evidence" value="ECO:0007669"/>
    <property type="project" value="TreeGrafter"/>
</dbReference>
<feature type="non-terminal residue" evidence="6">
    <location>
        <position position="1"/>
    </location>
</feature>
<comment type="similarity">
    <text evidence="1 4">Belongs to the D-isomer specific 2-hydroxyacid dehydrogenase family.</text>
</comment>
<reference evidence="6" key="1">
    <citation type="journal article" date="2020" name="mSystems">
        <title>Genome- and Community-Level Interaction Insights into Carbon Utilization and Element Cycling Functions of Hydrothermarchaeota in Hydrothermal Sediment.</title>
        <authorList>
            <person name="Zhou Z."/>
            <person name="Liu Y."/>
            <person name="Xu W."/>
            <person name="Pan J."/>
            <person name="Luo Z.H."/>
            <person name="Li M."/>
        </authorList>
    </citation>
    <scope>NUCLEOTIDE SEQUENCE [LARGE SCALE GENOMIC DNA]</scope>
    <source>
        <strain evidence="6">HyVt-76</strain>
    </source>
</reference>
<dbReference type="PANTHER" id="PTHR10996:SF283">
    <property type="entry name" value="GLYOXYLATE_HYDROXYPYRUVATE REDUCTASE B"/>
    <property type="match status" value="1"/>
</dbReference>
<comment type="caution">
    <text evidence="6">The sequence shown here is derived from an EMBL/GenBank/DDBJ whole genome shotgun (WGS) entry which is preliminary data.</text>
</comment>
<dbReference type="GO" id="GO:0005829">
    <property type="term" value="C:cytosol"/>
    <property type="evidence" value="ECO:0007669"/>
    <property type="project" value="TreeGrafter"/>
</dbReference>
<accession>A0A7V5LKS6</accession>
<dbReference type="Pfam" id="PF02826">
    <property type="entry name" value="2-Hacid_dh_C"/>
    <property type="match status" value="1"/>
</dbReference>
<dbReference type="PROSITE" id="PS50045">
    <property type="entry name" value="SIGMA54_INTERACT_4"/>
    <property type="match status" value="1"/>
</dbReference>
<dbReference type="GO" id="GO:0005524">
    <property type="term" value="F:ATP binding"/>
    <property type="evidence" value="ECO:0007669"/>
    <property type="project" value="InterPro"/>
</dbReference>
<evidence type="ECO:0000256" key="3">
    <source>
        <dbReference type="ARBA" id="ARBA00023027"/>
    </source>
</evidence>
<dbReference type="PROSITE" id="PS00065">
    <property type="entry name" value="D_2_HYDROXYACID_DH_1"/>
    <property type="match status" value="1"/>
</dbReference>
<dbReference type="EMBL" id="DRTD01000714">
    <property type="protein sequence ID" value="HHE56008.1"/>
    <property type="molecule type" value="Genomic_DNA"/>
</dbReference>
<evidence type="ECO:0000313" key="6">
    <source>
        <dbReference type="EMBL" id="HHE56008.1"/>
    </source>
</evidence>